<evidence type="ECO:0000313" key="1">
    <source>
        <dbReference type="Proteomes" id="UP000887574"/>
    </source>
</evidence>
<accession>A0A915EPM2</accession>
<sequence>MSDNDLIRPVEEKFLRNAIIAFPYKQSLVHAAIAREIPRIEFGQPPSAYIVLCQALLVPDLWKLPHSALPVASPRLRKVSLLLREMPAL</sequence>
<dbReference type="AlphaFoldDB" id="A0A915EPM2"/>
<dbReference type="Proteomes" id="UP000887574">
    <property type="component" value="Unplaced"/>
</dbReference>
<name>A0A915EPM2_9BILA</name>
<dbReference type="WBParaSite" id="jg7600">
    <property type="protein sequence ID" value="jg7600"/>
    <property type="gene ID" value="jg7600"/>
</dbReference>
<protein>
    <submittedName>
        <fullName evidence="2">Uncharacterized protein</fullName>
    </submittedName>
</protein>
<organism evidence="1 2">
    <name type="scientific">Ditylenchus dipsaci</name>
    <dbReference type="NCBI Taxonomy" id="166011"/>
    <lineage>
        <taxon>Eukaryota</taxon>
        <taxon>Metazoa</taxon>
        <taxon>Ecdysozoa</taxon>
        <taxon>Nematoda</taxon>
        <taxon>Chromadorea</taxon>
        <taxon>Rhabditida</taxon>
        <taxon>Tylenchina</taxon>
        <taxon>Tylenchomorpha</taxon>
        <taxon>Sphaerularioidea</taxon>
        <taxon>Anguinidae</taxon>
        <taxon>Anguininae</taxon>
        <taxon>Ditylenchus</taxon>
    </lineage>
</organism>
<proteinExistence type="predicted"/>
<keyword evidence="1" id="KW-1185">Reference proteome</keyword>
<reference evidence="2" key="1">
    <citation type="submission" date="2022-11" db="UniProtKB">
        <authorList>
            <consortium name="WormBaseParasite"/>
        </authorList>
    </citation>
    <scope>IDENTIFICATION</scope>
</reference>
<evidence type="ECO:0000313" key="2">
    <source>
        <dbReference type="WBParaSite" id="jg7600"/>
    </source>
</evidence>